<accession>A0A199UNE4</accession>
<keyword evidence="5" id="KW-0675">Receptor</keyword>
<dbReference type="PANTHER" id="PTHR48007">
    <property type="entry name" value="LEUCINE-RICH REPEAT RECEPTOR-LIKE PROTEIN KINASE PXC1"/>
    <property type="match status" value="1"/>
</dbReference>
<gene>
    <name evidence="5" type="ORF">ACMD2_11439</name>
</gene>
<organism evidence="5 6">
    <name type="scientific">Ananas comosus</name>
    <name type="common">Pineapple</name>
    <name type="synonym">Ananas ananas</name>
    <dbReference type="NCBI Taxonomy" id="4615"/>
    <lineage>
        <taxon>Eukaryota</taxon>
        <taxon>Viridiplantae</taxon>
        <taxon>Streptophyta</taxon>
        <taxon>Embryophyta</taxon>
        <taxon>Tracheophyta</taxon>
        <taxon>Spermatophyta</taxon>
        <taxon>Magnoliopsida</taxon>
        <taxon>Liliopsida</taxon>
        <taxon>Poales</taxon>
        <taxon>Bromeliaceae</taxon>
        <taxon>Bromelioideae</taxon>
        <taxon>Ananas</taxon>
    </lineage>
</organism>
<feature type="signal peptide" evidence="3">
    <location>
        <begin position="1"/>
        <end position="29"/>
    </location>
</feature>
<comment type="caution">
    <text evidence="5">The sequence shown here is derived from an EMBL/GenBank/DDBJ whole genome shotgun (WGS) entry which is preliminary data.</text>
</comment>
<feature type="chain" id="PRO_5008508073" evidence="3">
    <location>
        <begin position="30"/>
        <end position="260"/>
    </location>
</feature>
<dbReference type="EMBL" id="LSRQ01006343">
    <property type="protein sequence ID" value="OAY66274.1"/>
    <property type="molecule type" value="Genomic_DNA"/>
</dbReference>
<dbReference type="Pfam" id="PF00560">
    <property type="entry name" value="LRR_1"/>
    <property type="match status" value="2"/>
</dbReference>
<dbReference type="AlphaFoldDB" id="A0A199UNE4"/>
<dbReference type="Proteomes" id="UP000092600">
    <property type="component" value="Unassembled WGS sequence"/>
</dbReference>
<keyword evidence="1" id="KW-0433">Leucine-rich repeat</keyword>
<dbReference type="Gene3D" id="3.80.10.10">
    <property type="entry name" value="Ribonuclease Inhibitor"/>
    <property type="match status" value="2"/>
</dbReference>
<evidence type="ECO:0000256" key="3">
    <source>
        <dbReference type="SAM" id="SignalP"/>
    </source>
</evidence>
<dbReference type="Pfam" id="PF08263">
    <property type="entry name" value="LRRNT_2"/>
    <property type="match status" value="1"/>
</dbReference>
<dbReference type="STRING" id="4615.A0A199UNE4"/>
<dbReference type="InterPro" id="IPR013210">
    <property type="entry name" value="LRR_N_plant-typ"/>
</dbReference>
<feature type="domain" description="Leucine-rich repeat-containing N-terminal plant-type" evidence="4">
    <location>
        <begin position="33"/>
        <end position="72"/>
    </location>
</feature>
<proteinExistence type="predicted"/>
<evidence type="ECO:0000256" key="1">
    <source>
        <dbReference type="ARBA" id="ARBA00022614"/>
    </source>
</evidence>
<dbReference type="InterPro" id="IPR032675">
    <property type="entry name" value="LRR_dom_sf"/>
</dbReference>
<reference evidence="5 6" key="1">
    <citation type="journal article" date="2016" name="DNA Res.">
        <title>The draft genome of MD-2 pineapple using hybrid error correction of long reads.</title>
        <authorList>
            <person name="Redwan R.M."/>
            <person name="Saidin A."/>
            <person name="Kumar S.V."/>
        </authorList>
    </citation>
    <scope>NUCLEOTIDE SEQUENCE [LARGE SCALE GENOMIC DNA]</scope>
    <source>
        <strain evidence="6">cv. MD2</strain>
        <tissue evidence="5">Leaf</tissue>
    </source>
</reference>
<protein>
    <submittedName>
        <fullName evidence="5">Protein STRUBBELIG-RECEPTOR FAMILY 2</fullName>
    </submittedName>
</protein>
<evidence type="ECO:0000259" key="4">
    <source>
        <dbReference type="Pfam" id="PF08263"/>
    </source>
</evidence>
<evidence type="ECO:0000256" key="2">
    <source>
        <dbReference type="ARBA" id="ARBA00022737"/>
    </source>
</evidence>
<sequence>MGAAFPQFLAVSLAGNVLFVFALLASALTDPLDVASLEGLYGSLNTPMALAGWRIGGGDPCGGEPWIGVSCSGPSVVSINISGLGIGGFLNQQLSNLLSLKELDASNNTIGVEIPYGLPPNVTRINLAANKFEGSIPLSLSSLKFLKHLNFSYNNLLGPIGNAFTDMQSLETLYYTQALSLSSLLPPSLSLLIFLPYISMSSVKCVRENNFTNFGETQAFRFPIESCGKRKVVLTKNAVYESICGKLTRSQVSVCNPVDA</sequence>
<dbReference type="SUPFAM" id="SSF52058">
    <property type="entry name" value="L domain-like"/>
    <property type="match status" value="1"/>
</dbReference>
<evidence type="ECO:0000313" key="5">
    <source>
        <dbReference type="EMBL" id="OAY66274.1"/>
    </source>
</evidence>
<dbReference type="InterPro" id="IPR046959">
    <property type="entry name" value="PRK1-6/SRF4-like"/>
</dbReference>
<evidence type="ECO:0000313" key="6">
    <source>
        <dbReference type="Proteomes" id="UP000092600"/>
    </source>
</evidence>
<name>A0A199UNE4_ANACO</name>
<dbReference type="InterPro" id="IPR001611">
    <property type="entry name" value="Leu-rich_rpt"/>
</dbReference>
<keyword evidence="3" id="KW-0732">Signal</keyword>
<keyword evidence="2" id="KW-0677">Repeat</keyword>
<dbReference type="PANTHER" id="PTHR48007:SF34">
    <property type="entry name" value="PROTEIN STRUBBELIG-RECEPTOR FAMILY 8 ISOFORM X1"/>
    <property type="match status" value="1"/>
</dbReference>